<evidence type="ECO:0000313" key="2">
    <source>
        <dbReference type="EMBL" id="KFM60651.1"/>
    </source>
</evidence>
<dbReference type="AlphaFoldDB" id="A0A087T6B2"/>
<protein>
    <submittedName>
        <fullName evidence="2">Uncharacterized protein</fullName>
    </submittedName>
</protein>
<gene>
    <name evidence="2" type="ORF">X975_01147</name>
</gene>
<feature type="chain" id="PRO_5001829343" evidence="1">
    <location>
        <begin position="19"/>
        <end position="136"/>
    </location>
</feature>
<keyword evidence="1" id="KW-0732">Signal</keyword>
<feature type="signal peptide" evidence="1">
    <location>
        <begin position="1"/>
        <end position="18"/>
    </location>
</feature>
<keyword evidence="3" id="KW-1185">Reference proteome</keyword>
<reference evidence="2 3" key="1">
    <citation type="submission" date="2013-11" db="EMBL/GenBank/DDBJ databases">
        <title>Genome sequencing of Stegodyphus mimosarum.</title>
        <authorList>
            <person name="Bechsgaard J."/>
        </authorList>
    </citation>
    <scope>NUCLEOTIDE SEQUENCE [LARGE SCALE GENOMIC DNA]</scope>
</reference>
<feature type="non-terminal residue" evidence="2">
    <location>
        <position position="136"/>
    </location>
</feature>
<name>A0A087T6B2_STEMI</name>
<proteinExistence type="predicted"/>
<evidence type="ECO:0000313" key="3">
    <source>
        <dbReference type="Proteomes" id="UP000054359"/>
    </source>
</evidence>
<organism evidence="2 3">
    <name type="scientific">Stegodyphus mimosarum</name>
    <name type="common">African social velvet spider</name>
    <dbReference type="NCBI Taxonomy" id="407821"/>
    <lineage>
        <taxon>Eukaryota</taxon>
        <taxon>Metazoa</taxon>
        <taxon>Ecdysozoa</taxon>
        <taxon>Arthropoda</taxon>
        <taxon>Chelicerata</taxon>
        <taxon>Arachnida</taxon>
        <taxon>Araneae</taxon>
        <taxon>Araneomorphae</taxon>
        <taxon>Entelegynae</taxon>
        <taxon>Eresoidea</taxon>
        <taxon>Eresidae</taxon>
        <taxon>Stegodyphus</taxon>
    </lineage>
</organism>
<dbReference type="OrthoDB" id="10307181at2759"/>
<sequence>MTILTVYLFALAIAATRCSILENETVEERKFKFVKFYKCISCEYETEAFREFTECKKLKPQRSTDIFGKCKERFISQASNEEEDMIEICKSPEVLGKMFDCIIAESEAAGLTEEEKEGLESFIRCSRGVYKSHCKE</sequence>
<evidence type="ECO:0000256" key="1">
    <source>
        <dbReference type="SAM" id="SignalP"/>
    </source>
</evidence>
<accession>A0A087T6B2</accession>
<dbReference type="OMA" id="CEYETEA"/>
<dbReference type="Proteomes" id="UP000054359">
    <property type="component" value="Unassembled WGS sequence"/>
</dbReference>
<dbReference type="EMBL" id="KK113641">
    <property type="protein sequence ID" value="KFM60651.1"/>
    <property type="molecule type" value="Genomic_DNA"/>
</dbReference>